<sequence length="358" mass="38810">MPESYSISNRTINAIEPPYIIAEISGNHMGSLETAFELIKAAHSAGADAVKFQTYEAHTITLDSDAEAFIVHENLWKGERLYNLYKKAQTPFAWHQALFAKAAEIGIPAFSAPFDATAVDLLQSLSCPAYKIASCELVDIPLLQKVAATNMPLILSTGMATEAEVDEAIATLKEAGADTIALLHCISGYPTPHHEANLQTLPALRAKYNLPIGISDHSMGIAVPVAATALGAVIIEKHLCLSRQSDAVDRAFSLEPHEFADMVRACREAHSALGKVQIGPVASESDSLRFRRSLYITRNLKKGDVLDATAVRSVRPAGGLHTRYLKDVMGQKIRETVKAGTPLSWNLIEEAERVGTKE</sequence>
<dbReference type="RefSeq" id="WP_194214903.1">
    <property type="nucleotide sequence ID" value="NZ_CP061205.1"/>
</dbReference>
<name>A0ABV7D0I9_9PROT</name>
<dbReference type="PROSITE" id="PS50844">
    <property type="entry name" value="AFP_LIKE"/>
    <property type="match status" value="1"/>
</dbReference>
<dbReference type="Gene3D" id="3.20.20.70">
    <property type="entry name" value="Aldolase class I"/>
    <property type="match status" value="1"/>
</dbReference>
<dbReference type="InterPro" id="IPR057736">
    <property type="entry name" value="SAF_PseI/NeuA/NeuB"/>
</dbReference>
<dbReference type="InterPro" id="IPR013974">
    <property type="entry name" value="SAF"/>
</dbReference>
<evidence type="ECO:0000313" key="3">
    <source>
        <dbReference type="Proteomes" id="UP001595444"/>
    </source>
</evidence>
<dbReference type="InterPro" id="IPR036732">
    <property type="entry name" value="AFP_Neu5c_C_sf"/>
</dbReference>
<keyword evidence="2" id="KW-0808">Transferase</keyword>
<dbReference type="SUPFAM" id="SSF51569">
    <property type="entry name" value="Aldolase"/>
    <property type="match status" value="1"/>
</dbReference>
<dbReference type="Proteomes" id="UP001595444">
    <property type="component" value="Unassembled WGS sequence"/>
</dbReference>
<dbReference type="Gene3D" id="3.90.1210.10">
    <property type="entry name" value="Antifreeze-like/N-acetylneuraminic acid synthase C-terminal domain"/>
    <property type="match status" value="1"/>
</dbReference>
<dbReference type="GO" id="GO:0016740">
    <property type="term" value="F:transferase activity"/>
    <property type="evidence" value="ECO:0007669"/>
    <property type="project" value="UniProtKB-KW"/>
</dbReference>
<dbReference type="Pfam" id="PF08666">
    <property type="entry name" value="SAF"/>
    <property type="match status" value="1"/>
</dbReference>
<dbReference type="EMBL" id="JBHRSL010000001">
    <property type="protein sequence ID" value="MFC3050526.1"/>
    <property type="molecule type" value="Genomic_DNA"/>
</dbReference>
<evidence type="ECO:0000313" key="2">
    <source>
        <dbReference type="EMBL" id="MFC3050526.1"/>
    </source>
</evidence>
<dbReference type="InterPro" id="IPR006190">
    <property type="entry name" value="SAF_AFP_Neu5Ac"/>
</dbReference>
<proteinExistence type="predicted"/>
<dbReference type="CDD" id="cd11615">
    <property type="entry name" value="SAF_NeuB_like"/>
    <property type="match status" value="1"/>
</dbReference>
<dbReference type="NCBIfam" id="TIGR03586">
    <property type="entry name" value="PseI"/>
    <property type="match status" value="1"/>
</dbReference>
<keyword evidence="3" id="KW-1185">Reference proteome</keyword>
<dbReference type="PANTHER" id="PTHR42966">
    <property type="entry name" value="N-ACETYLNEURAMINATE SYNTHASE"/>
    <property type="match status" value="1"/>
</dbReference>
<dbReference type="PANTHER" id="PTHR42966:SF2">
    <property type="entry name" value="PSEUDAMINIC ACID SYNTHASE"/>
    <property type="match status" value="1"/>
</dbReference>
<dbReference type="SMART" id="SM00858">
    <property type="entry name" value="SAF"/>
    <property type="match status" value="1"/>
</dbReference>
<dbReference type="InterPro" id="IPR020030">
    <property type="entry name" value="Pseudaminic_synth_PseI"/>
</dbReference>
<accession>A0ABV7D0I9</accession>
<dbReference type="Pfam" id="PF03102">
    <property type="entry name" value="NeuB"/>
    <property type="match status" value="1"/>
</dbReference>
<dbReference type="EC" id="2.5.1.97" evidence="2"/>
<dbReference type="SUPFAM" id="SSF51269">
    <property type="entry name" value="AFP III-like domain"/>
    <property type="match status" value="1"/>
</dbReference>
<dbReference type="InterPro" id="IPR013132">
    <property type="entry name" value="PseI/NeuA/B-like_N"/>
</dbReference>
<gene>
    <name evidence="2" type="primary">pseI</name>
    <name evidence="2" type="ORF">ACFOKA_01265</name>
</gene>
<comment type="caution">
    <text evidence="2">The sequence shown here is derived from an EMBL/GenBank/DDBJ whole genome shotgun (WGS) entry which is preliminary data.</text>
</comment>
<evidence type="ECO:0000259" key="1">
    <source>
        <dbReference type="PROSITE" id="PS50844"/>
    </source>
</evidence>
<dbReference type="InterPro" id="IPR051690">
    <property type="entry name" value="PseI-like"/>
</dbReference>
<organism evidence="2 3">
    <name type="scientific">Kordiimonas pumila</name>
    <dbReference type="NCBI Taxonomy" id="2161677"/>
    <lineage>
        <taxon>Bacteria</taxon>
        <taxon>Pseudomonadati</taxon>
        <taxon>Pseudomonadota</taxon>
        <taxon>Alphaproteobacteria</taxon>
        <taxon>Kordiimonadales</taxon>
        <taxon>Kordiimonadaceae</taxon>
        <taxon>Kordiimonas</taxon>
    </lineage>
</organism>
<reference evidence="3" key="1">
    <citation type="journal article" date="2019" name="Int. J. Syst. Evol. Microbiol.">
        <title>The Global Catalogue of Microorganisms (GCM) 10K type strain sequencing project: providing services to taxonomists for standard genome sequencing and annotation.</title>
        <authorList>
            <consortium name="The Broad Institute Genomics Platform"/>
            <consortium name="The Broad Institute Genome Sequencing Center for Infectious Disease"/>
            <person name="Wu L."/>
            <person name="Ma J."/>
        </authorList>
    </citation>
    <scope>NUCLEOTIDE SEQUENCE [LARGE SCALE GENOMIC DNA]</scope>
    <source>
        <strain evidence="3">KCTC 62164</strain>
    </source>
</reference>
<protein>
    <submittedName>
        <fullName evidence="2">Pseudaminic acid synthase</fullName>
        <ecNumber evidence="2">2.5.1.97</ecNumber>
    </submittedName>
</protein>
<dbReference type="InterPro" id="IPR013785">
    <property type="entry name" value="Aldolase_TIM"/>
</dbReference>
<feature type="domain" description="AFP-like" evidence="1">
    <location>
        <begin position="293"/>
        <end position="351"/>
    </location>
</feature>